<evidence type="ECO:0000256" key="5">
    <source>
        <dbReference type="SAM" id="Phobius"/>
    </source>
</evidence>
<name>A0A9W3BGP4_BIOGL</name>
<gene>
    <name evidence="8" type="primary">LOC129928400</name>
</gene>
<dbReference type="InterPro" id="IPR013525">
    <property type="entry name" value="ABC2_TM"/>
</dbReference>
<proteinExistence type="predicted"/>
<feature type="transmembrane region" description="Helical" evidence="5">
    <location>
        <begin position="122"/>
        <end position="141"/>
    </location>
</feature>
<feature type="transmembrane region" description="Helical" evidence="5">
    <location>
        <begin position="83"/>
        <end position="101"/>
    </location>
</feature>
<evidence type="ECO:0000256" key="1">
    <source>
        <dbReference type="ARBA" id="ARBA00004141"/>
    </source>
</evidence>
<dbReference type="GeneID" id="129928400"/>
<feature type="domain" description="ABC-2 type transporter transmembrane" evidence="6">
    <location>
        <begin position="84"/>
        <end position="188"/>
    </location>
</feature>
<keyword evidence="7" id="KW-1185">Reference proteome</keyword>
<evidence type="ECO:0000313" key="7">
    <source>
        <dbReference type="Proteomes" id="UP001165740"/>
    </source>
</evidence>
<sequence>MHKVYDPHIDQLSSKVLATQYLITRMFINYWWAQGFRNLDCNHTKLTSDKKDVTVVGTFDAELVMYDLKPGGDYNSHEQLMRLVFPFYFIGLVCFTTQAVVQDKKSGAKNLLDEKGLYMLTYWVSWFLASFSIGSLTTLLFSLVYCLDFDDPGGVTLTRPLVVIGFMMLYTANSITFSFMIACFIKKSLPTKGFPCLGIPAR</sequence>
<dbReference type="GO" id="GO:0016020">
    <property type="term" value="C:membrane"/>
    <property type="evidence" value="ECO:0007669"/>
    <property type="project" value="UniProtKB-SubCell"/>
</dbReference>
<evidence type="ECO:0000256" key="4">
    <source>
        <dbReference type="ARBA" id="ARBA00023136"/>
    </source>
</evidence>
<organism evidence="7 8">
    <name type="scientific">Biomphalaria glabrata</name>
    <name type="common">Bloodfluke planorb</name>
    <name type="synonym">Freshwater snail</name>
    <dbReference type="NCBI Taxonomy" id="6526"/>
    <lineage>
        <taxon>Eukaryota</taxon>
        <taxon>Metazoa</taxon>
        <taxon>Spiralia</taxon>
        <taxon>Lophotrochozoa</taxon>
        <taxon>Mollusca</taxon>
        <taxon>Gastropoda</taxon>
        <taxon>Heterobranchia</taxon>
        <taxon>Euthyneura</taxon>
        <taxon>Panpulmonata</taxon>
        <taxon>Hygrophila</taxon>
        <taxon>Lymnaeoidea</taxon>
        <taxon>Planorbidae</taxon>
        <taxon>Biomphalaria</taxon>
    </lineage>
</organism>
<accession>A0A9W3BGP4</accession>
<evidence type="ECO:0000256" key="2">
    <source>
        <dbReference type="ARBA" id="ARBA00022692"/>
    </source>
</evidence>
<protein>
    <submittedName>
        <fullName evidence="8">Phospholipid-transporting ATPase ABCA3-like</fullName>
    </submittedName>
</protein>
<dbReference type="AlphaFoldDB" id="A0A9W3BGP4"/>
<evidence type="ECO:0000313" key="8">
    <source>
        <dbReference type="RefSeq" id="XP_055898615.1"/>
    </source>
</evidence>
<dbReference type="Proteomes" id="UP001165740">
    <property type="component" value="Chromosome 9"/>
</dbReference>
<comment type="subcellular location">
    <subcellularLocation>
        <location evidence="1">Membrane</location>
        <topology evidence="1">Multi-pass membrane protein</topology>
    </subcellularLocation>
</comment>
<keyword evidence="2 5" id="KW-0812">Transmembrane</keyword>
<keyword evidence="4 5" id="KW-0472">Membrane</keyword>
<dbReference type="GO" id="GO:0140359">
    <property type="term" value="F:ABC-type transporter activity"/>
    <property type="evidence" value="ECO:0007669"/>
    <property type="project" value="InterPro"/>
</dbReference>
<evidence type="ECO:0000259" key="6">
    <source>
        <dbReference type="Pfam" id="PF12698"/>
    </source>
</evidence>
<keyword evidence="3 5" id="KW-1133">Transmembrane helix</keyword>
<dbReference type="Pfam" id="PF12698">
    <property type="entry name" value="ABC2_membrane_3"/>
    <property type="match status" value="1"/>
</dbReference>
<reference evidence="8" key="1">
    <citation type="submission" date="2025-08" db="UniProtKB">
        <authorList>
            <consortium name="RefSeq"/>
        </authorList>
    </citation>
    <scope>IDENTIFICATION</scope>
</reference>
<evidence type="ECO:0000256" key="3">
    <source>
        <dbReference type="ARBA" id="ARBA00022989"/>
    </source>
</evidence>
<dbReference type="RefSeq" id="XP_055898615.1">
    <property type="nucleotide sequence ID" value="XM_056042640.1"/>
</dbReference>
<feature type="transmembrane region" description="Helical" evidence="5">
    <location>
        <begin position="161"/>
        <end position="185"/>
    </location>
</feature>